<proteinExistence type="predicted"/>
<protein>
    <submittedName>
        <fullName evidence="2">9486_t:CDS:1</fullName>
    </submittedName>
</protein>
<keyword evidence="1" id="KW-1133">Transmembrane helix</keyword>
<reference evidence="2 3" key="1">
    <citation type="submission" date="2021-06" db="EMBL/GenBank/DDBJ databases">
        <authorList>
            <person name="Kallberg Y."/>
            <person name="Tangrot J."/>
            <person name="Rosling A."/>
        </authorList>
    </citation>
    <scope>NUCLEOTIDE SEQUENCE [LARGE SCALE GENOMIC DNA]</scope>
    <source>
        <strain evidence="2 3">120-4 pot B 10/14</strain>
    </source>
</reference>
<evidence type="ECO:0000313" key="3">
    <source>
        <dbReference type="Proteomes" id="UP000789901"/>
    </source>
</evidence>
<accession>A0ABN7VC84</accession>
<gene>
    <name evidence="2" type="ORF">GMARGA_LOCUS16474</name>
</gene>
<evidence type="ECO:0000256" key="1">
    <source>
        <dbReference type="SAM" id="Phobius"/>
    </source>
</evidence>
<sequence>MGSQIDIYFQIYVLIKIQLEDNIQNRFEVEQKFREVIILIREIGDENQRGLYSYKYHTTYCNYLKAISDMENGNRQERLARRYKRHTTTFTEEIQYILYIDIVVSELKQIRQILENELVEISVVDKLVKVEINKRKKCARVLSSCFHQDRTRIPKCPFVFQEIYKCQGDEPFKLISEFKVFLFNKLQKALGLEDHEKRGNELWMITIDYHNASERQWNKLKVLKKDNIKEFPPELFMLMGELAYHQYRSAGNALMLRSKNYVKPKKIINKVNAENKGKEKNEGVSFKSNADIKLESDFNNSVTLIRTIDHEIFFIGEIRCTMNEELVIRENLNKLMDKALNAYNDNKYQEFISLLFEEYGVKNLKRLLNYRDEIGIINIYRINCFVTSLSLLNLEIIWTLPLIASILIILYISVN</sequence>
<organism evidence="2 3">
    <name type="scientific">Gigaspora margarita</name>
    <dbReference type="NCBI Taxonomy" id="4874"/>
    <lineage>
        <taxon>Eukaryota</taxon>
        <taxon>Fungi</taxon>
        <taxon>Fungi incertae sedis</taxon>
        <taxon>Mucoromycota</taxon>
        <taxon>Glomeromycotina</taxon>
        <taxon>Glomeromycetes</taxon>
        <taxon>Diversisporales</taxon>
        <taxon>Gigasporaceae</taxon>
        <taxon>Gigaspora</taxon>
    </lineage>
</organism>
<keyword evidence="1" id="KW-0472">Membrane</keyword>
<evidence type="ECO:0000313" key="2">
    <source>
        <dbReference type="EMBL" id="CAG8751798.1"/>
    </source>
</evidence>
<dbReference type="EMBL" id="CAJVQB010011965">
    <property type="protein sequence ID" value="CAG8751798.1"/>
    <property type="molecule type" value="Genomic_DNA"/>
</dbReference>
<comment type="caution">
    <text evidence="2">The sequence shown here is derived from an EMBL/GenBank/DDBJ whole genome shotgun (WGS) entry which is preliminary data.</text>
</comment>
<keyword evidence="3" id="KW-1185">Reference proteome</keyword>
<name>A0ABN7VC84_GIGMA</name>
<dbReference type="Proteomes" id="UP000789901">
    <property type="component" value="Unassembled WGS sequence"/>
</dbReference>
<keyword evidence="1" id="KW-0812">Transmembrane</keyword>
<feature type="transmembrane region" description="Helical" evidence="1">
    <location>
        <begin position="396"/>
        <end position="414"/>
    </location>
</feature>